<name>A0ABP8ILF4_9GAMM</name>
<keyword evidence="2" id="KW-1185">Reference proteome</keyword>
<organism evidence="1 2">
    <name type="scientific">Kangiella marina</name>
    <dbReference type="NCBI Taxonomy" id="1079178"/>
    <lineage>
        <taxon>Bacteria</taxon>
        <taxon>Pseudomonadati</taxon>
        <taxon>Pseudomonadota</taxon>
        <taxon>Gammaproteobacteria</taxon>
        <taxon>Kangiellales</taxon>
        <taxon>Kangiellaceae</taxon>
        <taxon>Kangiella</taxon>
    </lineage>
</organism>
<sequence length="70" mass="8162">MIRISYDGYGCHNIDSTLISEFSFDDSNYLISAILSNDLESSKVDKLLKAYFRENKEFLWGKALKEYELI</sequence>
<evidence type="ECO:0000313" key="1">
    <source>
        <dbReference type="EMBL" id="GAA4362353.1"/>
    </source>
</evidence>
<proteinExistence type="predicted"/>
<evidence type="ECO:0000313" key="2">
    <source>
        <dbReference type="Proteomes" id="UP001501011"/>
    </source>
</evidence>
<dbReference type="Proteomes" id="UP001501011">
    <property type="component" value="Unassembled WGS sequence"/>
</dbReference>
<dbReference type="EMBL" id="BAABFV010000002">
    <property type="protein sequence ID" value="GAA4362353.1"/>
    <property type="molecule type" value="Genomic_DNA"/>
</dbReference>
<protein>
    <recommendedName>
        <fullName evidence="3">KTSC domain-containing protein</fullName>
    </recommendedName>
</protein>
<comment type="caution">
    <text evidence="1">The sequence shown here is derived from an EMBL/GenBank/DDBJ whole genome shotgun (WGS) entry which is preliminary data.</text>
</comment>
<gene>
    <name evidence="1" type="ORF">GCM10023151_16450</name>
</gene>
<accession>A0ABP8ILF4</accession>
<reference evidence="2" key="1">
    <citation type="journal article" date="2019" name="Int. J. Syst. Evol. Microbiol.">
        <title>The Global Catalogue of Microorganisms (GCM) 10K type strain sequencing project: providing services to taxonomists for standard genome sequencing and annotation.</title>
        <authorList>
            <consortium name="The Broad Institute Genomics Platform"/>
            <consortium name="The Broad Institute Genome Sequencing Center for Infectious Disease"/>
            <person name="Wu L."/>
            <person name="Ma J."/>
        </authorList>
    </citation>
    <scope>NUCLEOTIDE SEQUENCE [LARGE SCALE GENOMIC DNA]</scope>
    <source>
        <strain evidence="2">JCM 17728</strain>
    </source>
</reference>
<evidence type="ECO:0008006" key="3">
    <source>
        <dbReference type="Google" id="ProtNLM"/>
    </source>
</evidence>